<comment type="caution">
    <text evidence="5">The sequence shown here is derived from an EMBL/GenBank/DDBJ whole genome shotgun (WGS) entry which is preliminary data.</text>
</comment>
<dbReference type="GO" id="GO:0003723">
    <property type="term" value="F:RNA binding"/>
    <property type="evidence" value="ECO:0007669"/>
    <property type="project" value="UniProtKB-KW"/>
</dbReference>
<organism evidence="5 6">
    <name type="scientific">Haoranjiania flava</name>
    <dbReference type="NCBI Taxonomy" id="1856322"/>
    <lineage>
        <taxon>Bacteria</taxon>
        <taxon>Pseudomonadati</taxon>
        <taxon>Bacteroidota</taxon>
        <taxon>Chitinophagia</taxon>
        <taxon>Chitinophagales</taxon>
        <taxon>Chitinophagaceae</taxon>
        <taxon>Haoranjiania</taxon>
    </lineage>
</organism>
<evidence type="ECO:0000256" key="2">
    <source>
        <dbReference type="ARBA" id="ARBA00022884"/>
    </source>
</evidence>
<accession>A0AAE3ILS8</accession>
<dbReference type="CDD" id="cd21140">
    <property type="entry name" value="Cas6_I-like"/>
    <property type="match status" value="1"/>
</dbReference>
<dbReference type="Pfam" id="PF21350">
    <property type="entry name" value="Cas6_I-A"/>
    <property type="match status" value="1"/>
</dbReference>
<dbReference type="GO" id="GO:0016788">
    <property type="term" value="F:hydrolase activity, acting on ester bonds"/>
    <property type="evidence" value="ECO:0007669"/>
    <property type="project" value="InterPro"/>
</dbReference>
<dbReference type="EMBL" id="JAOTPL010000010">
    <property type="protein sequence ID" value="MCU7694495.1"/>
    <property type="molecule type" value="Genomic_DNA"/>
</dbReference>
<feature type="domain" description="CRISPR associated protein Cas6 C-terminal" evidence="4">
    <location>
        <begin position="136"/>
        <end position="249"/>
    </location>
</feature>
<comment type="similarity">
    <text evidence="1">Belongs to the CRISPR-associated protein Cas6/Cse3/CasE family.</text>
</comment>
<dbReference type="Gene3D" id="3.30.70.1900">
    <property type="match status" value="1"/>
</dbReference>
<dbReference type="InterPro" id="IPR010156">
    <property type="entry name" value="CRISPR-assoc_prot_Cas6"/>
</dbReference>
<sequence length="261" mass="29174">MRFGITLTSNIRHTIPMNYQYPLSAAIYKIIAKGDAEYASFLHETGYGKGFKLFCFSDLRGKFKVNGDSLTMQDSKVSFEISFHLPEASQNFVKGLFLSQTLEIADKKSCAVFTVASVESLPNPFSGKKDNEIIQAYFQPASAVVAGIKNEKGNYTFLSPDDPRFAKILLFNWKEKIKSVFEESVEDKILSVEIVALPKPPKSRLITVKAGTPAETKIRGWLNFGLRVTGEKRFVELLWNTGAGIYNSTTGMIEYINTKAH</sequence>
<dbReference type="PANTHER" id="PTHR36984:SF1">
    <property type="entry name" value="CRISPR-ASSOCIATED ENDORIBONUCLEASE CAS6 1"/>
    <property type="match status" value="1"/>
</dbReference>
<gene>
    <name evidence="5" type="primary">cas6</name>
    <name evidence="5" type="ORF">OD355_08205</name>
</gene>
<keyword evidence="6" id="KW-1185">Reference proteome</keyword>
<dbReference type="RefSeq" id="WP_263037981.1">
    <property type="nucleotide sequence ID" value="NZ_JAOTPL010000010.1"/>
</dbReference>
<reference evidence="5" key="1">
    <citation type="submission" date="2022-10" db="EMBL/GenBank/DDBJ databases">
        <authorList>
            <person name="Kim H.S."/>
            <person name="Kim J.-S."/>
            <person name="Suh M.K."/>
            <person name="Eom M.K."/>
            <person name="Lee J.-S."/>
        </authorList>
    </citation>
    <scope>NUCLEOTIDE SEQUENCE</scope>
    <source>
        <strain evidence="5">LIP-5</strain>
    </source>
</reference>
<evidence type="ECO:0000256" key="3">
    <source>
        <dbReference type="ARBA" id="ARBA00023118"/>
    </source>
</evidence>
<dbReference type="InterPro" id="IPR045747">
    <property type="entry name" value="CRISPR-assoc_prot_Cas6_N_sf"/>
</dbReference>
<dbReference type="Pfam" id="PF01881">
    <property type="entry name" value="Cas_Cas6_C"/>
    <property type="match status" value="1"/>
</dbReference>
<evidence type="ECO:0000313" key="6">
    <source>
        <dbReference type="Proteomes" id="UP001209317"/>
    </source>
</evidence>
<dbReference type="InterPro" id="IPR049435">
    <property type="entry name" value="Cas_Cas6_C"/>
</dbReference>
<keyword evidence="2" id="KW-0694">RNA-binding</keyword>
<dbReference type="Proteomes" id="UP001209317">
    <property type="component" value="Unassembled WGS sequence"/>
</dbReference>
<dbReference type="GO" id="GO:0051607">
    <property type="term" value="P:defense response to virus"/>
    <property type="evidence" value="ECO:0007669"/>
    <property type="project" value="UniProtKB-KW"/>
</dbReference>
<name>A0AAE3ILS8_9BACT</name>
<dbReference type="AlphaFoldDB" id="A0AAE3ILS8"/>
<proteinExistence type="inferred from homology"/>
<protein>
    <submittedName>
        <fullName evidence="5">CRISPR-associated endoribonuclease Cas6</fullName>
    </submittedName>
</protein>
<dbReference type="NCBIfam" id="TIGR01877">
    <property type="entry name" value="cas_cas6"/>
    <property type="match status" value="1"/>
</dbReference>
<evidence type="ECO:0000259" key="4">
    <source>
        <dbReference type="Pfam" id="PF01881"/>
    </source>
</evidence>
<dbReference type="Gene3D" id="3.30.70.1890">
    <property type="match status" value="1"/>
</dbReference>
<keyword evidence="3" id="KW-0051">Antiviral defense</keyword>
<dbReference type="PANTHER" id="PTHR36984">
    <property type="entry name" value="CRISPR-ASSOCIATED ENDORIBONUCLEASE CAS6 1"/>
    <property type="match status" value="1"/>
</dbReference>
<evidence type="ECO:0000313" key="5">
    <source>
        <dbReference type="EMBL" id="MCU7694495.1"/>
    </source>
</evidence>
<evidence type="ECO:0000256" key="1">
    <source>
        <dbReference type="ARBA" id="ARBA00005937"/>
    </source>
</evidence>